<evidence type="ECO:0000313" key="3">
    <source>
        <dbReference type="EMBL" id="MBA8989961.1"/>
    </source>
</evidence>
<dbReference type="EMBL" id="JACGXP010000002">
    <property type="protein sequence ID" value="MBA8989961.1"/>
    <property type="molecule type" value="Genomic_DNA"/>
</dbReference>
<dbReference type="RefSeq" id="WP_182515554.1">
    <property type="nucleotide sequence ID" value="NZ_JACGXP010000002.1"/>
</dbReference>
<accession>A0AAW3T3Z6</accession>
<dbReference type="CDD" id="cd00586">
    <property type="entry name" value="4HBT"/>
    <property type="match status" value="1"/>
</dbReference>
<keyword evidence="2 3" id="KW-0378">Hydrolase</keyword>
<dbReference type="SUPFAM" id="SSF54637">
    <property type="entry name" value="Thioesterase/thiol ester dehydrase-isomerase"/>
    <property type="match status" value="1"/>
</dbReference>
<evidence type="ECO:0000256" key="2">
    <source>
        <dbReference type="ARBA" id="ARBA00022801"/>
    </source>
</evidence>
<gene>
    <name evidence="3" type="ORF">FHW23_001207</name>
</gene>
<dbReference type="InterPro" id="IPR050563">
    <property type="entry name" value="4-hydroxybenzoyl-CoA_TE"/>
</dbReference>
<dbReference type="AlphaFoldDB" id="A0AAW3T3Z6"/>
<organism evidence="3 4">
    <name type="scientific">Curtobacterium pusillum</name>
    <dbReference type="NCBI Taxonomy" id="69373"/>
    <lineage>
        <taxon>Bacteria</taxon>
        <taxon>Bacillati</taxon>
        <taxon>Actinomycetota</taxon>
        <taxon>Actinomycetes</taxon>
        <taxon>Micrococcales</taxon>
        <taxon>Microbacteriaceae</taxon>
        <taxon>Curtobacterium</taxon>
    </lineage>
</organism>
<evidence type="ECO:0000256" key="1">
    <source>
        <dbReference type="ARBA" id="ARBA00005953"/>
    </source>
</evidence>
<evidence type="ECO:0000313" key="4">
    <source>
        <dbReference type="Proteomes" id="UP000590225"/>
    </source>
</evidence>
<dbReference type="GO" id="GO:0047617">
    <property type="term" value="F:fatty acyl-CoA hydrolase activity"/>
    <property type="evidence" value="ECO:0007669"/>
    <property type="project" value="TreeGrafter"/>
</dbReference>
<dbReference type="Gene3D" id="3.10.129.10">
    <property type="entry name" value="Hotdog Thioesterase"/>
    <property type="match status" value="1"/>
</dbReference>
<dbReference type="PANTHER" id="PTHR31793">
    <property type="entry name" value="4-HYDROXYBENZOYL-COA THIOESTERASE FAMILY MEMBER"/>
    <property type="match status" value="1"/>
</dbReference>
<dbReference type="PANTHER" id="PTHR31793:SF27">
    <property type="entry name" value="NOVEL THIOESTERASE SUPERFAMILY DOMAIN AND SAPOSIN A-TYPE DOMAIN CONTAINING PROTEIN (0610012H03RIK)"/>
    <property type="match status" value="1"/>
</dbReference>
<dbReference type="Proteomes" id="UP000590225">
    <property type="component" value="Unassembled WGS sequence"/>
</dbReference>
<comment type="caution">
    <text evidence="3">The sequence shown here is derived from an EMBL/GenBank/DDBJ whole genome shotgun (WGS) entry which is preliminary data.</text>
</comment>
<dbReference type="Pfam" id="PF13279">
    <property type="entry name" value="4HBT_2"/>
    <property type="match status" value="1"/>
</dbReference>
<reference evidence="3 4" key="1">
    <citation type="submission" date="2020-07" db="EMBL/GenBank/DDBJ databases">
        <title>Above-ground endophytic microbial communities from plants in different locations in the United States.</title>
        <authorList>
            <person name="Frank C."/>
        </authorList>
    </citation>
    <scope>NUCLEOTIDE SEQUENCE [LARGE SCALE GENOMIC DNA]</scope>
    <source>
        <strain evidence="3 4">WPL5_2</strain>
    </source>
</reference>
<dbReference type="InterPro" id="IPR029069">
    <property type="entry name" value="HotDog_dom_sf"/>
</dbReference>
<name>A0AAW3T3Z6_9MICO</name>
<comment type="similarity">
    <text evidence="1">Belongs to the 4-hydroxybenzoyl-CoA thioesterase family.</text>
</comment>
<sequence>MTIDEYPFRRLYPTRWNDNDMFGHVNNTIYYSAMDNASTYWFREQAGLDPFSSHWIAVLVSSSCRFVESAVWPDVIEVGMRSKHLGNTSLSWEFGLFRQSDGALLATGEFAHVIIDREGARRPIPLPESLRELVTSTMLAPSPEPAPAVTD</sequence>
<dbReference type="EC" id="3.1.2.-" evidence="3"/>
<proteinExistence type="inferred from homology"/>
<protein>
    <submittedName>
        <fullName evidence="3">Acyl-CoA thioester hydrolase</fullName>
        <ecNumber evidence="3">3.1.2.-</ecNumber>
    </submittedName>
</protein>